<protein>
    <submittedName>
        <fullName evidence="10">Uncharacterized protein</fullName>
    </submittedName>
</protein>
<dbReference type="GO" id="GO:0005634">
    <property type="term" value="C:nucleus"/>
    <property type="evidence" value="ECO:0007669"/>
    <property type="project" value="UniProtKB-SubCell"/>
</dbReference>
<feature type="region of interest" description="Disordered" evidence="9">
    <location>
        <begin position="589"/>
        <end position="643"/>
    </location>
</feature>
<evidence type="ECO:0000256" key="7">
    <source>
        <dbReference type="ARBA" id="ARBA00023163"/>
    </source>
</evidence>
<sequence>MHHRLGPSAAAVRKRRKEKSLGDEEEPPAFEPSPASVTSSSSYSTSPTQASQAGPWRKADKTTGKISVIQHTSSFEKQETASAESQESEEKGRGSTALEQHQQPKPPTFSRLTSTTKEPEKTEEFQWPQRSQSLSQLPAEKLPPKKKRLRLAEAAQSSGESSLSPSPSRVAPVRRAAYPTPRAGPASFEETGKPESEYQPTATRASHVTHMLTVPSGPHQQHQPHREMRRSASEQAPTSAQHPAQIAEARSKSFDYGSLSLSTPRQPGGRGGNASCLLPPPPPPAVAQGQSPQLFPAPGISEVLSTQPSSPQENPSENPNPLLPLTLKRQASSSPQTSNLPSSEQLRPVVPLVVPVRLQSRVPTYGRAIYTALSQVLVTQAQESAHSAVVICKWAWRRERALAFHGRRQQAHALPAGSLELSVEAQRQQKAVKEEEDEEEGGKEEEEREEKKKAVQREEEGKKDEAEEVGKVKEIPLEKPEPSLKDEEGEESQRGPSQARGPDSKKGPPYPSLHTTTTVSWCYLNYVKPTPGPQRDPHSSVYSSWSISLHNPNLPGLATRTALSLLRSKQKHSPETYTMATGLHPAAGKLVSANSRKPKMSEVHLPPTHSVEEKEEEKKEKREQEASTSKRAEPSRIPIFEGG</sequence>
<feature type="compositionally biased region" description="Polar residues" evidence="9">
    <location>
        <begin position="233"/>
        <end position="242"/>
    </location>
</feature>
<keyword evidence="6" id="KW-0805">Transcription regulation</keyword>
<evidence type="ECO:0000256" key="5">
    <source>
        <dbReference type="ARBA" id="ARBA00022833"/>
    </source>
</evidence>
<dbReference type="Proteomes" id="UP001230051">
    <property type="component" value="Unassembled WGS sequence"/>
</dbReference>
<evidence type="ECO:0000313" key="11">
    <source>
        <dbReference type="Proteomes" id="UP001230051"/>
    </source>
</evidence>
<dbReference type="PANTHER" id="PTHR45944:SF5">
    <property type="entry name" value="TRANSCRIPTION FACTOR HIVEP3"/>
    <property type="match status" value="1"/>
</dbReference>
<feature type="compositionally biased region" description="Basic and acidic residues" evidence="9">
    <location>
        <begin position="610"/>
        <end position="634"/>
    </location>
</feature>
<accession>A0AAD8CFG9</accession>
<dbReference type="GO" id="GO:0008270">
    <property type="term" value="F:zinc ion binding"/>
    <property type="evidence" value="ECO:0007669"/>
    <property type="project" value="UniProtKB-KW"/>
</dbReference>
<keyword evidence="11" id="KW-1185">Reference proteome</keyword>
<dbReference type="GO" id="GO:0000981">
    <property type="term" value="F:DNA-binding transcription factor activity, RNA polymerase II-specific"/>
    <property type="evidence" value="ECO:0007669"/>
    <property type="project" value="TreeGrafter"/>
</dbReference>
<feature type="compositionally biased region" description="Acidic residues" evidence="9">
    <location>
        <begin position="434"/>
        <end position="448"/>
    </location>
</feature>
<evidence type="ECO:0000256" key="9">
    <source>
        <dbReference type="SAM" id="MobiDB-lite"/>
    </source>
</evidence>
<keyword evidence="2" id="KW-0479">Metal-binding</keyword>
<keyword evidence="4" id="KW-0863">Zinc-finger</keyword>
<evidence type="ECO:0000256" key="4">
    <source>
        <dbReference type="ARBA" id="ARBA00022771"/>
    </source>
</evidence>
<evidence type="ECO:0000256" key="1">
    <source>
        <dbReference type="ARBA" id="ARBA00004123"/>
    </source>
</evidence>
<dbReference type="AlphaFoldDB" id="A0AAD8CFG9"/>
<evidence type="ECO:0000256" key="2">
    <source>
        <dbReference type="ARBA" id="ARBA00022723"/>
    </source>
</evidence>
<comment type="caution">
    <text evidence="10">The sequence shown here is derived from an EMBL/GenBank/DDBJ whole genome shotgun (WGS) entry which is preliminary data.</text>
</comment>
<reference evidence="10" key="1">
    <citation type="submission" date="2022-02" db="EMBL/GenBank/DDBJ databases">
        <title>Atlantic sturgeon de novo genome assembly.</title>
        <authorList>
            <person name="Stock M."/>
            <person name="Klopp C."/>
            <person name="Guiguen Y."/>
            <person name="Cabau C."/>
            <person name="Parinello H."/>
            <person name="Santidrian Yebra-Pimentel E."/>
            <person name="Kuhl H."/>
            <person name="Dirks R.P."/>
            <person name="Guessner J."/>
            <person name="Wuertz S."/>
            <person name="Du K."/>
            <person name="Schartl M."/>
        </authorList>
    </citation>
    <scope>NUCLEOTIDE SEQUENCE</scope>
    <source>
        <strain evidence="10">STURGEONOMICS-FGT-2020</strain>
        <tissue evidence="10">Whole blood</tissue>
    </source>
</reference>
<feature type="region of interest" description="Disordered" evidence="9">
    <location>
        <begin position="425"/>
        <end position="513"/>
    </location>
</feature>
<feature type="region of interest" description="Disordered" evidence="9">
    <location>
        <begin position="1"/>
        <end position="344"/>
    </location>
</feature>
<feature type="compositionally biased region" description="Low complexity" evidence="9">
    <location>
        <begin position="305"/>
        <end position="344"/>
    </location>
</feature>
<feature type="compositionally biased region" description="Low complexity" evidence="9">
    <location>
        <begin position="32"/>
        <end position="53"/>
    </location>
</feature>
<keyword evidence="8" id="KW-0539">Nucleus</keyword>
<comment type="subcellular location">
    <subcellularLocation>
        <location evidence="1">Nucleus</location>
    </subcellularLocation>
</comment>
<feature type="compositionally biased region" description="Basic and acidic residues" evidence="9">
    <location>
        <begin position="449"/>
        <end position="486"/>
    </location>
</feature>
<keyword evidence="7" id="KW-0804">Transcription</keyword>
<evidence type="ECO:0000256" key="3">
    <source>
        <dbReference type="ARBA" id="ARBA00022737"/>
    </source>
</evidence>
<name>A0AAD8CFG9_ACIOX</name>
<dbReference type="GO" id="GO:0000978">
    <property type="term" value="F:RNA polymerase II cis-regulatory region sequence-specific DNA binding"/>
    <property type="evidence" value="ECO:0007669"/>
    <property type="project" value="TreeGrafter"/>
</dbReference>
<evidence type="ECO:0000313" key="10">
    <source>
        <dbReference type="EMBL" id="KAK1135313.1"/>
    </source>
</evidence>
<dbReference type="PANTHER" id="PTHR45944">
    <property type="entry name" value="SCHNURRI, ISOFORM F"/>
    <property type="match status" value="1"/>
</dbReference>
<gene>
    <name evidence="10" type="ORF">AOXY_G38232</name>
</gene>
<feature type="compositionally biased region" description="Low complexity" evidence="9">
    <location>
        <begin position="152"/>
        <end position="183"/>
    </location>
</feature>
<dbReference type="InterPro" id="IPR051969">
    <property type="entry name" value="Zinc-finger_DNA-bd_regulators"/>
</dbReference>
<keyword evidence="5" id="KW-0862">Zinc</keyword>
<keyword evidence="3" id="KW-0677">Repeat</keyword>
<proteinExistence type="predicted"/>
<evidence type="ECO:0000256" key="6">
    <source>
        <dbReference type="ARBA" id="ARBA00023015"/>
    </source>
</evidence>
<organism evidence="10 11">
    <name type="scientific">Acipenser oxyrinchus oxyrinchus</name>
    <dbReference type="NCBI Taxonomy" id="40147"/>
    <lineage>
        <taxon>Eukaryota</taxon>
        <taxon>Metazoa</taxon>
        <taxon>Chordata</taxon>
        <taxon>Craniata</taxon>
        <taxon>Vertebrata</taxon>
        <taxon>Euteleostomi</taxon>
        <taxon>Actinopterygii</taxon>
        <taxon>Chondrostei</taxon>
        <taxon>Acipenseriformes</taxon>
        <taxon>Acipenseridae</taxon>
        <taxon>Acipenser</taxon>
    </lineage>
</organism>
<dbReference type="EMBL" id="JAGXEW010000861">
    <property type="protein sequence ID" value="KAK1135313.1"/>
    <property type="molecule type" value="Genomic_DNA"/>
</dbReference>
<evidence type="ECO:0000256" key="8">
    <source>
        <dbReference type="ARBA" id="ARBA00023242"/>
    </source>
</evidence>